<keyword evidence="2" id="KW-1133">Transmembrane helix</keyword>
<evidence type="ECO:0000313" key="4">
    <source>
        <dbReference type="Proteomes" id="UP000568380"/>
    </source>
</evidence>
<keyword evidence="2" id="KW-0472">Membrane</keyword>
<evidence type="ECO:0000313" key="3">
    <source>
        <dbReference type="EMBL" id="MBB5079763.1"/>
    </source>
</evidence>
<protein>
    <submittedName>
        <fullName evidence="3">Uncharacterized protein</fullName>
    </submittedName>
</protein>
<gene>
    <name evidence="3" type="ORF">HNR40_005249</name>
</gene>
<reference evidence="3 4" key="1">
    <citation type="submission" date="2020-08" db="EMBL/GenBank/DDBJ databases">
        <title>Genomic Encyclopedia of Type Strains, Phase IV (KMG-IV): sequencing the most valuable type-strain genomes for metagenomic binning, comparative biology and taxonomic classification.</title>
        <authorList>
            <person name="Goeker M."/>
        </authorList>
    </citation>
    <scope>NUCLEOTIDE SEQUENCE [LARGE SCALE GENOMIC DNA]</scope>
    <source>
        <strain evidence="3 4">DSM 45385</strain>
    </source>
</reference>
<evidence type="ECO:0000256" key="1">
    <source>
        <dbReference type="SAM" id="MobiDB-lite"/>
    </source>
</evidence>
<sequence>MLLLSVPLGVGTAVASNQVLTDAGWSWGWTGVAVAVAAAGALVAFWLTRPSGTEPDPSAGLPDDGGAQAGQSGASATGERSVVVSGDNSGIISTGGGSTNIQMNARVSGQGRAYQAGRDQTINE</sequence>
<organism evidence="3 4">
    <name type="scientific">Nonomuraea endophytica</name>
    <dbReference type="NCBI Taxonomy" id="714136"/>
    <lineage>
        <taxon>Bacteria</taxon>
        <taxon>Bacillati</taxon>
        <taxon>Actinomycetota</taxon>
        <taxon>Actinomycetes</taxon>
        <taxon>Streptosporangiales</taxon>
        <taxon>Streptosporangiaceae</taxon>
        <taxon>Nonomuraea</taxon>
    </lineage>
</organism>
<dbReference type="AlphaFoldDB" id="A0A7W8EHQ0"/>
<keyword evidence="2" id="KW-0812">Transmembrane</keyword>
<dbReference type="RefSeq" id="WP_184965659.1">
    <property type="nucleotide sequence ID" value="NZ_JACHIN010000007.1"/>
</dbReference>
<keyword evidence="4" id="KW-1185">Reference proteome</keyword>
<evidence type="ECO:0000256" key="2">
    <source>
        <dbReference type="SAM" id="Phobius"/>
    </source>
</evidence>
<accession>A0A7W8EHQ0</accession>
<proteinExistence type="predicted"/>
<dbReference type="Proteomes" id="UP000568380">
    <property type="component" value="Unassembled WGS sequence"/>
</dbReference>
<dbReference type="EMBL" id="JACHIN010000007">
    <property type="protein sequence ID" value="MBB5079763.1"/>
    <property type="molecule type" value="Genomic_DNA"/>
</dbReference>
<feature type="compositionally biased region" description="Low complexity" evidence="1">
    <location>
        <begin position="65"/>
        <end position="76"/>
    </location>
</feature>
<feature type="region of interest" description="Disordered" evidence="1">
    <location>
        <begin position="52"/>
        <end position="89"/>
    </location>
</feature>
<comment type="caution">
    <text evidence="3">The sequence shown here is derived from an EMBL/GenBank/DDBJ whole genome shotgun (WGS) entry which is preliminary data.</text>
</comment>
<feature type="transmembrane region" description="Helical" evidence="2">
    <location>
        <begin position="25"/>
        <end position="47"/>
    </location>
</feature>
<name>A0A7W8EHQ0_9ACTN</name>